<protein>
    <submittedName>
        <fullName evidence="1">Uncharacterized protein</fullName>
    </submittedName>
</protein>
<name>A0A0F9J7E3_9ZZZZ</name>
<gene>
    <name evidence="1" type="ORF">LCGC14_1488620</name>
</gene>
<dbReference type="AlphaFoldDB" id="A0A0F9J7E3"/>
<accession>A0A0F9J7E3</accession>
<dbReference type="EMBL" id="LAZR01010679">
    <property type="protein sequence ID" value="KKM65704.1"/>
    <property type="molecule type" value="Genomic_DNA"/>
</dbReference>
<organism evidence="1">
    <name type="scientific">marine sediment metagenome</name>
    <dbReference type="NCBI Taxonomy" id="412755"/>
    <lineage>
        <taxon>unclassified sequences</taxon>
        <taxon>metagenomes</taxon>
        <taxon>ecological metagenomes</taxon>
    </lineage>
</organism>
<comment type="caution">
    <text evidence="1">The sequence shown here is derived from an EMBL/GenBank/DDBJ whole genome shotgun (WGS) entry which is preliminary data.</text>
</comment>
<sequence>MALTFPLPLPDTTSMQEIEFTQNTIVGATRSIFTGEQQVQERQGKWWTVRCAIIPKTRDDAEDWVGFFTSLNGPDGSFVLGDQHNAQPRGSAATAPGTPLVFGASQVGDQLAIDGCPNDATNYLKRGDWIQLGLNATARLYRVTEDADTNGSGEVTLEIWPDLRSSPGNNDPVTLTNTAGHFRLSDTFKYRIDREHIYAIEFSATEII</sequence>
<evidence type="ECO:0000313" key="1">
    <source>
        <dbReference type="EMBL" id="KKM65704.1"/>
    </source>
</evidence>
<reference evidence="1" key="1">
    <citation type="journal article" date="2015" name="Nature">
        <title>Complex archaea that bridge the gap between prokaryotes and eukaryotes.</title>
        <authorList>
            <person name="Spang A."/>
            <person name="Saw J.H."/>
            <person name="Jorgensen S.L."/>
            <person name="Zaremba-Niedzwiedzka K."/>
            <person name="Martijn J."/>
            <person name="Lind A.E."/>
            <person name="van Eijk R."/>
            <person name="Schleper C."/>
            <person name="Guy L."/>
            <person name="Ettema T.J."/>
        </authorList>
    </citation>
    <scope>NUCLEOTIDE SEQUENCE</scope>
</reference>
<proteinExistence type="predicted"/>